<reference evidence="2 3" key="1">
    <citation type="submission" date="2023-08" db="EMBL/GenBank/DDBJ databases">
        <title>A Necator americanus chromosomal reference genome.</title>
        <authorList>
            <person name="Ilik V."/>
            <person name="Petrzelkova K.J."/>
            <person name="Pardy F."/>
            <person name="Fuh T."/>
            <person name="Niatou-Singa F.S."/>
            <person name="Gouil Q."/>
            <person name="Baker L."/>
            <person name="Ritchie M.E."/>
            <person name="Jex A.R."/>
            <person name="Gazzola D."/>
            <person name="Li H."/>
            <person name="Toshio Fujiwara R."/>
            <person name="Zhan B."/>
            <person name="Aroian R.V."/>
            <person name="Pafco B."/>
            <person name="Schwarz E.M."/>
        </authorList>
    </citation>
    <scope>NUCLEOTIDE SEQUENCE [LARGE SCALE GENOMIC DNA]</scope>
    <source>
        <strain evidence="2 3">Aroian</strain>
        <tissue evidence="2">Whole animal</tissue>
    </source>
</reference>
<proteinExistence type="predicted"/>
<evidence type="ECO:0000313" key="3">
    <source>
        <dbReference type="Proteomes" id="UP001303046"/>
    </source>
</evidence>
<accession>A0ABR1EKS8</accession>
<gene>
    <name evidence="2" type="primary">Necator_chrX.g24011</name>
    <name evidence="2" type="ORF">RB195_023846</name>
</gene>
<name>A0ABR1EKS8_NECAM</name>
<sequence length="152" mass="17517">MRGLEWDDLGVKGEGRFLHHLRFADDIFLITTSINQAERMLAGFDETCKKIGLQLKLVKTMFIRNGWVFDAHLRSTELIYLSVPAMHIYLSYLGRETNMMNDLTSELGRGKRVAWGAFRSIENVVKRTKNIRLRAHLFNTTVLPALTYALET</sequence>
<comment type="caution">
    <text evidence="2">The sequence shown here is derived from an EMBL/GenBank/DDBJ whole genome shotgun (WGS) entry which is preliminary data.</text>
</comment>
<organism evidence="2 3">
    <name type="scientific">Necator americanus</name>
    <name type="common">Human hookworm</name>
    <dbReference type="NCBI Taxonomy" id="51031"/>
    <lineage>
        <taxon>Eukaryota</taxon>
        <taxon>Metazoa</taxon>
        <taxon>Ecdysozoa</taxon>
        <taxon>Nematoda</taxon>
        <taxon>Chromadorea</taxon>
        <taxon>Rhabditida</taxon>
        <taxon>Rhabditina</taxon>
        <taxon>Rhabditomorpha</taxon>
        <taxon>Strongyloidea</taxon>
        <taxon>Ancylostomatidae</taxon>
        <taxon>Bunostominae</taxon>
        <taxon>Necator</taxon>
    </lineage>
</organism>
<dbReference type="PANTHER" id="PTHR47027:SF20">
    <property type="entry name" value="REVERSE TRANSCRIPTASE-LIKE PROTEIN WITH RNA-DIRECTED DNA POLYMERASE DOMAIN"/>
    <property type="match status" value="1"/>
</dbReference>
<evidence type="ECO:0000313" key="2">
    <source>
        <dbReference type="EMBL" id="KAK6763292.1"/>
    </source>
</evidence>
<feature type="domain" description="Reverse transcriptase" evidence="1">
    <location>
        <begin position="1"/>
        <end position="97"/>
    </location>
</feature>
<dbReference type="InterPro" id="IPR000477">
    <property type="entry name" value="RT_dom"/>
</dbReference>
<dbReference type="PROSITE" id="PS50878">
    <property type="entry name" value="RT_POL"/>
    <property type="match status" value="1"/>
</dbReference>
<evidence type="ECO:0000259" key="1">
    <source>
        <dbReference type="PROSITE" id="PS50878"/>
    </source>
</evidence>
<protein>
    <recommendedName>
        <fullName evidence="1">Reverse transcriptase domain-containing protein</fullName>
    </recommendedName>
</protein>
<dbReference type="PANTHER" id="PTHR47027">
    <property type="entry name" value="REVERSE TRANSCRIPTASE DOMAIN-CONTAINING PROTEIN"/>
    <property type="match status" value="1"/>
</dbReference>
<keyword evidence="3" id="KW-1185">Reference proteome</keyword>
<dbReference type="Proteomes" id="UP001303046">
    <property type="component" value="Unassembled WGS sequence"/>
</dbReference>
<dbReference type="EMBL" id="JAVFWL010000006">
    <property type="protein sequence ID" value="KAK6763292.1"/>
    <property type="molecule type" value="Genomic_DNA"/>
</dbReference>